<evidence type="ECO:0000256" key="4">
    <source>
        <dbReference type="RuleBase" id="RU003684"/>
    </source>
</evidence>
<keyword evidence="6" id="KW-1185">Reference proteome</keyword>
<dbReference type="GO" id="GO:0033389">
    <property type="term" value="P:putrescine biosynthetic process from arginine, via agmatine"/>
    <property type="evidence" value="ECO:0007669"/>
    <property type="project" value="TreeGrafter"/>
</dbReference>
<evidence type="ECO:0000256" key="1">
    <source>
        <dbReference type="ARBA" id="ARBA00009227"/>
    </source>
</evidence>
<accession>A0A938YQZ7</accession>
<dbReference type="NCBIfam" id="TIGR01230">
    <property type="entry name" value="agmatinase"/>
    <property type="match status" value="1"/>
</dbReference>
<comment type="caution">
    <text evidence="5">The sequence shown here is derived from an EMBL/GenBank/DDBJ whole genome shotgun (WGS) entry which is preliminary data.</text>
</comment>
<dbReference type="PROSITE" id="PS01053">
    <property type="entry name" value="ARGINASE_1"/>
    <property type="match status" value="1"/>
</dbReference>
<dbReference type="RefSeq" id="WP_205257933.1">
    <property type="nucleotide sequence ID" value="NZ_BAAAPV010000005.1"/>
</dbReference>
<keyword evidence="2" id="KW-0479">Metal-binding</keyword>
<evidence type="ECO:0000313" key="6">
    <source>
        <dbReference type="Proteomes" id="UP000663801"/>
    </source>
</evidence>
<dbReference type="PANTHER" id="PTHR11358:SF26">
    <property type="entry name" value="GUANIDINO ACID HYDROLASE, MITOCHONDRIAL"/>
    <property type="match status" value="1"/>
</dbReference>
<sequence>MARYGVMFGPDVTFTGVPRCDLGDPTSYADAAAVILGAPYDSGTSYRSGARMGPLALRTCDYSEHTGSRPHLALRVDPLLDLGVVDAGDVEMAPTETPRSLRALQDAVQVLAAAGKIPVVLGGDHTIAMADITGLAEHFGYGRIAVIHFDAHADTGDIQFGSLVGHGLPMRRVIESGAVRGDRFLQIGLRGYWPEPPELAWMEEQGMRGYEMAEIRRRGLDEVLGEAIASAGQDTDGVFLSVDIDVVDPGMAPGTGTPEPGGFTGRELLDAVRRIGRESNLVGLEIVEVAPPYDVSDVTAILGNRVVLETLAGIARRRADAAAGTVWDEATPMLQGRIQEVAAAVAAGTVSSAVLDPDGDHQETRAL</sequence>
<dbReference type="GO" id="GO:0046872">
    <property type="term" value="F:metal ion binding"/>
    <property type="evidence" value="ECO:0007669"/>
    <property type="project" value="UniProtKB-KW"/>
</dbReference>
<dbReference type="PRINTS" id="PR00116">
    <property type="entry name" value="ARGINASE"/>
</dbReference>
<dbReference type="InterPro" id="IPR023696">
    <property type="entry name" value="Ureohydrolase_dom_sf"/>
</dbReference>
<dbReference type="SUPFAM" id="SSF52768">
    <property type="entry name" value="Arginase/deacetylase"/>
    <property type="match status" value="1"/>
</dbReference>
<comment type="similarity">
    <text evidence="1">Belongs to the arginase family. Agmatinase subfamily.</text>
</comment>
<keyword evidence="3 4" id="KW-0378">Hydrolase</keyword>
<evidence type="ECO:0000313" key="5">
    <source>
        <dbReference type="EMBL" id="MBM9477829.1"/>
    </source>
</evidence>
<dbReference type="EC" id="3.5.3.11" evidence="5"/>
<dbReference type="Proteomes" id="UP000663801">
    <property type="component" value="Unassembled WGS sequence"/>
</dbReference>
<protein>
    <submittedName>
        <fullName evidence="5">Agmatinase</fullName>
        <ecNumber evidence="5">3.5.3.11</ecNumber>
    </submittedName>
</protein>
<proteinExistence type="inferred from homology"/>
<dbReference type="AlphaFoldDB" id="A0A938YQZ7"/>
<dbReference type="PROSITE" id="PS51409">
    <property type="entry name" value="ARGINASE_2"/>
    <property type="match status" value="1"/>
</dbReference>
<dbReference type="Gene3D" id="3.40.800.10">
    <property type="entry name" value="Ureohydrolase domain"/>
    <property type="match status" value="1"/>
</dbReference>
<dbReference type="EMBL" id="JAERWL010000012">
    <property type="protein sequence ID" value="MBM9477829.1"/>
    <property type="molecule type" value="Genomic_DNA"/>
</dbReference>
<organism evidence="5 6">
    <name type="scientific">Nakamurella flavida</name>
    <dbReference type="NCBI Taxonomy" id="363630"/>
    <lineage>
        <taxon>Bacteria</taxon>
        <taxon>Bacillati</taxon>
        <taxon>Actinomycetota</taxon>
        <taxon>Actinomycetes</taxon>
        <taxon>Nakamurellales</taxon>
        <taxon>Nakamurellaceae</taxon>
        <taxon>Nakamurella</taxon>
    </lineage>
</organism>
<dbReference type="CDD" id="cd09990">
    <property type="entry name" value="Agmatinase-like"/>
    <property type="match status" value="1"/>
</dbReference>
<dbReference type="InterPro" id="IPR005925">
    <property type="entry name" value="Agmatinase-rel"/>
</dbReference>
<dbReference type="Pfam" id="PF00491">
    <property type="entry name" value="Arginase"/>
    <property type="match status" value="1"/>
</dbReference>
<dbReference type="InterPro" id="IPR006035">
    <property type="entry name" value="Ureohydrolase"/>
</dbReference>
<name>A0A938YQZ7_9ACTN</name>
<dbReference type="PANTHER" id="PTHR11358">
    <property type="entry name" value="ARGINASE/AGMATINASE"/>
    <property type="match status" value="1"/>
</dbReference>
<evidence type="ECO:0000256" key="3">
    <source>
        <dbReference type="ARBA" id="ARBA00022801"/>
    </source>
</evidence>
<dbReference type="InterPro" id="IPR020855">
    <property type="entry name" value="Ureohydrolase_Mn_BS"/>
</dbReference>
<reference evidence="5" key="1">
    <citation type="submission" date="2021-01" db="EMBL/GenBank/DDBJ databases">
        <title>KCTC 19127 draft genome.</title>
        <authorList>
            <person name="An D."/>
        </authorList>
    </citation>
    <scope>NUCLEOTIDE SEQUENCE</scope>
    <source>
        <strain evidence="5">KCTC 19127</strain>
    </source>
</reference>
<gene>
    <name evidence="5" type="primary">speB</name>
    <name evidence="5" type="ORF">JL107_15370</name>
</gene>
<evidence type="ECO:0000256" key="2">
    <source>
        <dbReference type="ARBA" id="ARBA00022723"/>
    </source>
</evidence>
<dbReference type="GO" id="GO:0008783">
    <property type="term" value="F:agmatinase activity"/>
    <property type="evidence" value="ECO:0007669"/>
    <property type="project" value="UniProtKB-EC"/>
</dbReference>